<evidence type="ECO:0000313" key="1">
    <source>
        <dbReference type="EMBL" id="KAG0141435.1"/>
    </source>
</evidence>
<organism evidence="1 2">
    <name type="scientific">Cronartium quercuum f. sp. fusiforme G11</name>
    <dbReference type="NCBI Taxonomy" id="708437"/>
    <lineage>
        <taxon>Eukaryota</taxon>
        <taxon>Fungi</taxon>
        <taxon>Dikarya</taxon>
        <taxon>Basidiomycota</taxon>
        <taxon>Pucciniomycotina</taxon>
        <taxon>Pucciniomycetes</taxon>
        <taxon>Pucciniales</taxon>
        <taxon>Coleosporiaceae</taxon>
        <taxon>Cronartium</taxon>
    </lineage>
</organism>
<accession>A0A9P6N7R8</accession>
<keyword evidence="2" id="KW-1185">Reference proteome</keyword>
<reference evidence="1" key="1">
    <citation type="submission" date="2013-11" db="EMBL/GenBank/DDBJ databases">
        <title>Genome sequence of the fusiform rust pathogen reveals effectors for host alternation and coevolution with pine.</title>
        <authorList>
            <consortium name="DOE Joint Genome Institute"/>
            <person name="Smith K."/>
            <person name="Pendleton A."/>
            <person name="Kubisiak T."/>
            <person name="Anderson C."/>
            <person name="Salamov A."/>
            <person name="Aerts A."/>
            <person name="Riley R."/>
            <person name="Clum A."/>
            <person name="Lindquist E."/>
            <person name="Ence D."/>
            <person name="Campbell M."/>
            <person name="Kronenberg Z."/>
            <person name="Feau N."/>
            <person name="Dhillon B."/>
            <person name="Hamelin R."/>
            <person name="Burleigh J."/>
            <person name="Smith J."/>
            <person name="Yandell M."/>
            <person name="Nelson C."/>
            <person name="Grigoriev I."/>
            <person name="Davis J."/>
        </authorList>
    </citation>
    <scope>NUCLEOTIDE SEQUENCE</scope>
    <source>
        <strain evidence="1">G11</strain>
    </source>
</reference>
<dbReference type="EMBL" id="MU167386">
    <property type="protein sequence ID" value="KAG0141435.1"/>
    <property type="molecule type" value="Genomic_DNA"/>
</dbReference>
<comment type="caution">
    <text evidence="1">The sequence shown here is derived from an EMBL/GenBank/DDBJ whole genome shotgun (WGS) entry which is preliminary data.</text>
</comment>
<evidence type="ECO:0000313" key="2">
    <source>
        <dbReference type="Proteomes" id="UP000886653"/>
    </source>
</evidence>
<protein>
    <submittedName>
        <fullName evidence="1">Uncharacterized protein</fullName>
    </submittedName>
</protein>
<gene>
    <name evidence="1" type="ORF">CROQUDRAFT_136139</name>
</gene>
<dbReference type="AlphaFoldDB" id="A0A9P6N7R8"/>
<proteinExistence type="predicted"/>
<sequence length="136" mass="13827">MVQAVLDHLVMKTAKEPSTTNSTSAFAAHAAPASNSAPSGNKVIGLKAGGLCNLEAHAGLTHTNCNCNMQNNMKQQAKAAAIVAAHAAKAHPPAPLVSLASLAFAAAVQDNFNPVSFAAQAYVVTMNAQGTISNTF</sequence>
<name>A0A9P6N7R8_9BASI</name>
<dbReference type="Proteomes" id="UP000886653">
    <property type="component" value="Unassembled WGS sequence"/>
</dbReference>